<dbReference type="Proteomes" id="UP001454036">
    <property type="component" value="Unassembled WGS sequence"/>
</dbReference>
<name>A0AAV3Q4Y2_LITER</name>
<accession>A0AAV3Q4Y2</accession>
<evidence type="ECO:0000313" key="1">
    <source>
        <dbReference type="EMBL" id="GAA0158588.1"/>
    </source>
</evidence>
<evidence type="ECO:0000313" key="2">
    <source>
        <dbReference type="Proteomes" id="UP001454036"/>
    </source>
</evidence>
<gene>
    <name evidence="1" type="ORF">LIER_15568</name>
</gene>
<reference evidence="1 2" key="1">
    <citation type="submission" date="2024-01" db="EMBL/GenBank/DDBJ databases">
        <title>The complete chloroplast genome sequence of Lithospermum erythrorhizon: insights into the phylogenetic relationship among Boraginaceae species and the maternal lineages of purple gromwells.</title>
        <authorList>
            <person name="Okada T."/>
            <person name="Watanabe K."/>
        </authorList>
    </citation>
    <scope>NUCLEOTIDE SEQUENCE [LARGE SCALE GENOMIC DNA]</scope>
</reference>
<organism evidence="1 2">
    <name type="scientific">Lithospermum erythrorhizon</name>
    <name type="common">Purple gromwell</name>
    <name type="synonym">Lithospermum officinale var. erythrorhizon</name>
    <dbReference type="NCBI Taxonomy" id="34254"/>
    <lineage>
        <taxon>Eukaryota</taxon>
        <taxon>Viridiplantae</taxon>
        <taxon>Streptophyta</taxon>
        <taxon>Embryophyta</taxon>
        <taxon>Tracheophyta</taxon>
        <taxon>Spermatophyta</taxon>
        <taxon>Magnoliopsida</taxon>
        <taxon>eudicotyledons</taxon>
        <taxon>Gunneridae</taxon>
        <taxon>Pentapetalae</taxon>
        <taxon>asterids</taxon>
        <taxon>lamiids</taxon>
        <taxon>Boraginales</taxon>
        <taxon>Boraginaceae</taxon>
        <taxon>Boraginoideae</taxon>
        <taxon>Lithospermeae</taxon>
        <taxon>Lithospermum</taxon>
    </lineage>
</organism>
<dbReference type="AlphaFoldDB" id="A0AAV3Q4Y2"/>
<sequence length="113" mass="12747">MVERLDLLGSPVSRKLAVDIILKSLMRLDPYERRKATSIKIIKLSRTVRASTIVIPSMTIARSRPGSEAATGDRTLLRGRLESCRTGPRHLLTSRRDKTDLKRQTLYLKGNGF</sequence>
<keyword evidence="2" id="KW-1185">Reference proteome</keyword>
<protein>
    <submittedName>
        <fullName evidence="1">Uncharacterized protein</fullName>
    </submittedName>
</protein>
<proteinExistence type="predicted"/>
<dbReference type="EMBL" id="BAABME010003385">
    <property type="protein sequence ID" value="GAA0158588.1"/>
    <property type="molecule type" value="Genomic_DNA"/>
</dbReference>
<comment type="caution">
    <text evidence="1">The sequence shown here is derived from an EMBL/GenBank/DDBJ whole genome shotgun (WGS) entry which is preliminary data.</text>
</comment>